<dbReference type="Gene3D" id="3.30.200.20">
    <property type="entry name" value="Phosphorylase Kinase, domain 1"/>
    <property type="match status" value="1"/>
</dbReference>
<sequence>MPYTPPVLKKYTLLDLIGCGGMGYVYIGYEVKTERMVAIKILSPECAAIPAVLERFILEGKILKSLNHPHIVKFVDAGQDGEYHYLAMEYVKGLSMDAFPRSHSVTTLGVKQSIPSIEEYLSIFIRCFDALSYIHKSGLVHRDIKPQNIILKGSDYSPCLIDFGIAKYVRDDDDLTATGENLFTVVYASPEQLTNKPVDALSDLFSFGVVMYEKLTGRLPFEGKRAMDIFLAQTKWQFPPPRQLVPEIPQKLEQIVLKLLAKDPAARYPTAQMVQGELDKLLTVVRQGRQGLTMSGISEEIREVGGVSGLRKAFKKRTLADEQAMVKRARAEFLEAKDRLRQASLKVRTDPDQIEQLKALCHTLQQEYDRLQQQLKMAIGFKSQPLVIDRFNSIFKLETIAFEKRGIPLQINIIEQKLAHTDGSDIVVGSINFTERAKRTYSINQKDNFLTWDQSNWFLNSYEEKDFPIFVMVGDQKMPHAPQGFKGFFWPFEFIVAIHKIGRTGVAIVETFTGVDRNGQAIFAQHRETILFSQNLFERFVKPPAPAAAPPSPDKPPPGGPGRPPGGSPGTRP</sequence>
<reference evidence="9 10" key="1">
    <citation type="submission" date="2018-05" db="EMBL/GenBank/DDBJ databases">
        <title>A metagenomic window into the 2 km-deep terrestrial subsurface aquifer revealed taxonomically and functionally diverse microbial community comprising novel uncultured bacterial lineages.</title>
        <authorList>
            <person name="Kadnikov V.V."/>
            <person name="Mardanov A.V."/>
            <person name="Beletsky A.V."/>
            <person name="Banks D."/>
            <person name="Pimenov N.V."/>
            <person name="Frank Y.A."/>
            <person name="Karnachuk O.V."/>
            <person name="Ravin N.V."/>
        </authorList>
    </citation>
    <scope>NUCLEOTIDE SEQUENCE [LARGE SCALE GENOMIC DNA]</scope>
    <source>
        <strain evidence="9">BY5</strain>
    </source>
</reference>
<dbReference type="InterPro" id="IPR000719">
    <property type="entry name" value="Prot_kinase_dom"/>
</dbReference>
<organism evidence="9 10">
    <name type="scientific">Candidatus Ozemobacter sibiricus</name>
    <dbReference type="NCBI Taxonomy" id="2268124"/>
    <lineage>
        <taxon>Bacteria</taxon>
        <taxon>Candidatus Ozemobacteria</taxon>
        <taxon>Candidatus Ozemobacterales</taxon>
        <taxon>Candidatus Ozemobacteraceae</taxon>
        <taxon>Candidatus Ozemobacter</taxon>
    </lineage>
</organism>
<keyword evidence="6" id="KW-0175">Coiled coil</keyword>
<keyword evidence="4 5" id="KW-0067">ATP-binding</keyword>
<dbReference type="CDD" id="cd14014">
    <property type="entry name" value="STKc_PknB_like"/>
    <property type="match status" value="1"/>
</dbReference>
<dbReference type="PROSITE" id="PS00107">
    <property type="entry name" value="PROTEIN_KINASE_ATP"/>
    <property type="match status" value="1"/>
</dbReference>
<proteinExistence type="predicted"/>
<dbReference type="InterPro" id="IPR011009">
    <property type="entry name" value="Kinase-like_dom_sf"/>
</dbReference>
<dbReference type="PROSITE" id="PS00108">
    <property type="entry name" value="PROTEIN_KINASE_ST"/>
    <property type="match status" value="1"/>
</dbReference>
<evidence type="ECO:0000256" key="4">
    <source>
        <dbReference type="ARBA" id="ARBA00022840"/>
    </source>
</evidence>
<dbReference type="GO" id="GO:0000407">
    <property type="term" value="C:phagophore assembly site"/>
    <property type="evidence" value="ECO:0007669"/>
    <property type="project" value="TreeGrafter"/>
</dbReference>
<evidence type="ECO:0000256" key="5">
    <source>
        <dbReference type="PROSITE-ProRule" id="PRU10141"/>
    </source>
</evidence>
<evidence type="ECO:0000256" key="1">
    <source>
        <dbReference type="ARBA" id="ARBA00022679"/>
    </source>
</evidence>
<dbReference type="InterPro" id="IPR017441">
    <property type="entry name" value="Protein_kinase_ATP_BS"/>
</dbReference>
<dbReference type="PROSITE" id="PS50011">
    <property type="entry name" value="PROTEIN_KINASE_DOM"/>
    <property type="match status" value="1"/>
</dbReference>
<dbReference type="GO" id="GO:0005829">
    <property type="term" value="C:cytosol"/>
    <property type="evidence" value="ECO:0007669"/>
    <property type="project" value="TreeGrafter"/>
</dbReference>
<dbReference type="PANTHER" id="PTHR24348:SF22">
    <property type="entry name" value="NON-SPECIFIC SERINE_THREONINE PROTEIN KINASE"/>
    <property type="match status" value="1"/>
</dbReference>
<evidence type="ECO:0000256" key="7">
    <source>
        <dbReference type="SAM" id="MobiDB-lite"/>
    </source>
</evidence>
<gene>
    <name evidence="9" type="ORF">OZSIB_2207</name>
</gene>
<dbReference type="AlphaFoldDB" id="A0A367ZT76"/>
<dbReference type="PANTHER" id="PTHR24348">
    <property type="entry name" value="SERINE/THREONINE-PROTEIN KINASE UNC-51-RELATED"/>
    <property type="match status" value="1"/>
</dbReference>
<keyword evidence="9" id="KW-0723">Serine/threonine-protein kinase</keyword>
<protein>
    <submittedName>
        <fullName evidence="9">Serine/threonine protein kinase PrkC, regulator of stationary phase</fullName>
    </submittedName>
</protein>
<keyword evidence="1" id="KW-0808">Transferase</keyword>
<dbReference type="EMBL" id="QOQW01000002">
    <property type="protein sequence ID" value="RCK81338.1"/>
    <property type="molecule type" value="Genomic_DNA"/>
</dbReference>
<dbReference type="InterPro" id="IPR008271">
    <property type="entry name" value="Ser/Thr_kinase_AS"/>
</dbReference>
<accession>A0A367ZT76</accession>
<keyword evidence="3 9" id="KW-0418">Kinase</keyword>
<dbReference type="InterPro" id="IPR045269">
    <property type="entry name" value="Atg1-like"/>
</dbReference>
<evidence type="ECO:0000256" key="3">
    <source>
        <dbReference type="ARBA" id="ARBA00022777"/>
    </source>
</evidence>
<dbReference type="Gene3D" id="1.10.510.10">
    <property type="entry name" value="Transferase(Phosphotransferase) domain 1"/>
    <property type="match status" value="1"/>
</dbReference>
<evidence type="ECO:0000313" key="9">
    <source>
        <dbReference type="EMBL" id="RCK81338.1"/>
    </source>
</evidence>
<feature type="domain" description="Protein kinase" evidence="8">
    <location>
        <begin position="11"/>
        <end position="282"/>
    </location>
</feature>
<feature type="binding site" evidence="5">
    <location>
        <position position="40"/>
    </location>
    <ligand>
        <name>ATP</name>
        <dbReference type="ChEBI" id="CHEBI:30616"/>
    </ligand>
</feature>
<feature type="region of interest" description="Disordered" evidence="7">
    <location>
        <begin position="543"/>
        <end position="573"/>
    </location>
</feature>
<dbReference type="GO" id="GO:0004674">
    <property type="term" value="F:protein serine/threonine kinase activity"/>
    <property type="evidence" value="ECO:0007669"/>
    <property type="project" value="UniProtKB-KW"/>
</dbReference>
<dbReference type="SMART" id="SM00220">
    <property type="entry name" value="S_TKc"/>
    <property type="match status" value="1"/>
</dbReference>
<comment type="caution">
    <text evidence="9">The sequence shown here is derived from an EMBL/GenBank/DDBJ whole genome shotgun (WGS) entry which is preliminary data.</text>
</comment>
<dbReference type="GO" id="GO:0016020">
    <property type="term" value="C:membrane"/>
    <property type="evidence" value="ECO:0007669"/>
    <property type="project" value="TreeGrafter"/>
</dbReference>
<evidence type="ECO:0000313" key="10">
    <source>
        <dbReference type="Proteomes" id="UP000252355"/>
    </source>
</evidence>
<evidence type="ECO:0000256" key="6">
    <source>
        <dbReference type="SAM" id="Coils"/>
    </source>
</evidence>
<dbReference type="Pfam" id="PF00069">
    <property type="entry name" value="Pkinase"/>
    <property type="match status" value="1"/>
</dbReference>
<dbReference type="GO" id="GO:0005524">
    <property type="term" value="F:ATP binding"/>
    <property type="evidence" value="ECO:0007669"/>
    <property type="project" value="UniProtKB-UniRule"/>
</dbReference>
<evidence type="ECO:0000256" key="2">
    <source>
        <dbReference type="ARBA" id="ARBA00022741"/>
    </source>
</evidence>
<name>A0A367ZT76_9BACT</name>
<keyword evidence="2 5" id="KW-0547">Nucleotide-binding</keyword>
<evidence type="ECO:0000259" key="8">
    <source>
        <dbReference type="PROSITE" id="PS50011"/>
    </source>
</evidence>
<feature type="coiled-coil region" evidence="6">
    <location>
        <begin position="319"/>
        <end position="374"/>
    </location>
</feature>
<dbReference type="GO" id="GO:0005776">
    <property type="term" value="C:autophagosome"/>
    <property type="evidence" value="ECO:0007669"/>
    <property type="project" value="TreeGrafter"/>
</dbReference>
<dbReference type="SUPFAM" id="SSF56112">
    <property type="entry name" value="Protein kinase-like (PK-like)"/>
    <property type="match status" value="1"/>
</dbReference>
<dbReference type="Proteomes" id="UP000252355">
    <property type="component" value="Unassembled WGS sequence"/>
</dbReference>